<comment type="caution">
    <text evidence="2">The sequence shown here is derived from an EMBL/GenBank/DDBJ whole genome shotgun (WGS) entry which is preliminary data.</text>
</comment>
<sequence length="106" mass="11817">MASKQSRPQRETVERVMREFKEGELETSRGTPVRSQRQAVAIALHEAGASRDESPARNRRNLRRTKANESMAGQSKAELYAEAKRRGISGRSGMDKAALIRALNAH</sequence>
<dbReference type="Proteomes" id="UP000606490">
    <property type="component" value="Unassembled WGS sequence"/>
</dbReference>
<protein>
    <recommendedName>
        <fullName evidence="4">Rho termination factor</fullName>
    </recommendedName>
</protein>
<reference evidence="2 3" key="1">
    <citation type="submission" date="2021-01" db="EMBL/GenBank/DDBJ databases">
        <title>Belnapia mucosa sp. nov. and Belnapia arida sp. nov., isolated from the Tabernas Desert (Almeria, Spain).</title>
        <authorList>
            <person name="Molina-Menor E."/>
            <person name="Vidal-Verdu A."/>
            <person name="Calonge A."/>
            <person name="Satari L."/>
            <person name="Pereto Magraner J."/>
            <person name="Porcar Miralles M."/>
        </authorList>
    </citation>
    <scope>NUCLEOTIDE SEQUENCE [LARGE SCALE GENOMIC DNA]</scope>
    <source>
        <strain evidence="2 3">T6</strain>
    </source>
</reference>
<name>A0ABS1V0B0_9PROT</name>
<organism evidence="2 3">
    <name type="scientific">Belnapia mucosa</name>
    <dbReference type="NCBI Taxonomy" id="2804532"/>
    <lineage>
        <taxon>Bacteria</taxon>
        <taxon>Pseudomonadati</taxon>
        <taxon>Pseudomonadota</taxon>
        <taxon>Alphaproteobacteria</taxon>
        <taxon>Acetobacterales</taxon>
        <taxon>Roseomonadaceae</taxon>
        <taxon>Belnapia</taxon>
    </lineage>
</organism>
<dbReference type="EMBL" id="JAEUXJ010000002">
    <property type="protein sequence ID" value="MBL6455147.1"/>
    <property type="molecule type" value="Genomic_DNA"/>
</dbReference>
<accession>A0ABS1V0B0</accession>
<dbReference type="InterPro" id="IPR045468">
    <property type="entry name" value="DUF6496"/>
</dbReference>
<dbReference type="Pfam" id="PF20106">
    <property type="entry name" value="DUF6496"/>
    <property type="match status" value="1"/>
</dbReference>
<dbReference type="RefSeq" id="WP_202824868.1">
    <property type="nucleotide sequence ID" value="NZ_JAEUXJ010000002.1"/>
</dbReference>
<evidence type="ECO:0000256" key="1">
    <source>
        <dbReference type="SAM" id="MobiDB-lite"/>
    </source>
</evidence>
<gene>
    <name evidence="2" type="ORF">JMJ55_07410</name>
</gene>
<proteinExistence type="predicted"/>
<feature type="region of interest" description="Disordered" evidence="1">
    <location>
        <begin position="46"/>
        <end position="76"/>
    </location>
</feature>
<keyword evidence="3" id="KW-1185">Reference proteome</keyword>
<evidence type="ECO:0008006" key="4">
    <source>
        <dbReference type="Google" id="ProtNLM"/>
    </source>
</evidence>
<evidence type="ECO:0000313" key="3">
    <source>
        <dbReference type="Proteomes" id="UP000606490"/>
    </source>
</evidence>
<evidence type="ECO:0000313" key="2">
    <source>
        <dbReference type="EMBL" id="MBL6455147.1"/>
    </source>
</evidence>